<evidence type="ECO:0000313" key="1">
    <source>
        <dbReference type="EMBL" id="GAG07121.1"/>
    </source>
</evidence>
<gene>
    <name evidence="1" type="ORF">S01H1_38698</name>
</gene>
<feature type="non-terminal residue" evidence="1">
    <location>
        <position position="249"/>
    </location>
</feature>
<comment type="caution">
    <text evidence="1">The sequence shown here is derived from an EMBL/GenBank/DDBJ whole genome shotgun (WGS) entry which is preliminary data.</text>
</comment>
<dbReference type="AlphaFoldDB" id="X0W314"/>
<name>X0W314_9ZZZZ</name>
<dbReference type="EMBL" id="BARS01024375">
    <property type="protein sequence ID" value="GAG07121.1"/>
    <property type="molecule type" value="Genomic_DNA"/>
</dbReference>
<protein>
    <submittedName>
        <fullName evidence="1">Uncharacterized protein</fullName>
    </submittedName>
</protein>
<sequence>MAKQAKAETIEVAPQEVAVKTAPKKPAKPSWEIKDRVYYLKGNKSPLTLTIPGKHTRKHALLYFDPKTGKQNELRYATNQDSPLVDEQKGEVTLGHIRFDNGTLTVPKQMQNLQKLLSLYHPLKGKLYEEYSAVAEAEDELDMLDTQIDALNAARSIDVDHAEAILRVEKGSAVNDMGSKELRRDLLLFAKNNPSLFISLANDENVQLRNFAIRATEAGIINLSGDQRTFHWGSNNRKLMNVPFDENPY</sequence>
<proteinExistence type="predicted"/>
<accession>X0W314</accession>
<organism evidence="1">
    <name type="scientific">marine sediment metagenome</name>
    <dbReference type="NCBI Taxonomy" id="412755"/>
    <lineage>
        <taxon>unclassified sequences</taxon>
        <taxon>metagenomes</taxon>
        <taxon>ecological metagenomes</taxon>
    </lineage>
</organism>
<reference evidence="1" key="1">
    <citation type="journal article" date="2014" name="Front. Microbiol.">
        <title>High frequency of phylogenetically diverse reductive dehalogenase-homologous genes in deep subseafloor sedimentary metagenomes.</title>
        <authorList>
            <person name="Kawai M."/>
            <person name="Futagami T."/>
            <person name="Toyoda A."/>
            <person name="Takaki Y."/>
            <person name="Nishi S."/>
            <person name="Hori S."/>
            <person name="Arai W."/>
            <person name="Tsubouchi T."/>
            <person name="Morono Y."/>
            <person name="Uchiyama I."/>
            <person name="Ito T."/>
            <person name="Fujiyama A."/>
            <person name="Inagaki F."/>
            <person name="Takami H."/>
        </authorList>
    </citation>
    <scope>NUCLEOTIDE SEQUENCE</scope>
    <source>
        <strain evidence="1">Expedition CK06-06</strain>
    </source>
</reference>